<evidence type="ECO:0000256" key="1">
    <source>
        <dbReference type="ARBA" id="ARBA00022553"/>
    </source>
</evidence>
<evidence type="ECO:0000313" key="4">
    <source>
        <dbReference type="EMBL" id="BDV44918.1"/>
    </source>
</evidence>
<dbReference type="SUPFAM" id="SSF52172">
    <property type="entry name" value="CheY-like"/>
    <property type="match status" value="1"/>
</dbReference>
<feature type="domain" description="Response regulatory" evidence="3">
    <location>
        <begin position="4"/>
        <end position="120"/>
    </location>
</feature>
<dbReference type="InterPro" id="IPR050595">
    <property type="entry name" value="Bact_response_regulator"/>
</dbReference>
<dbReference type="RefSeq" id="WP_282001007.1">
    <property type="nucleotide sequence ID" value="NZ_AP027151.1"/>
</dbReference>
<dbReference type="InterPro" id="IPR001789">
    <property type="entry name" value="Sig_transdc_resp-reg_receiver"/>
</dbReference>
<sequence>MTGRVMLVDDEPFIREAIQIFFRSRGMEIVIAANAEECLDHLERGFRGIILMDIMMPRLDGWDTIREIVQRGLFPGNIIIMLTAKDEPDEKMNGLQEYVADYVAKPCAPQELLDTVSYYLGLLEPGVALV</sequence>
<evidence type="ECO:0000259" key="3">
    <source>
        <dbReference type="PROSITE" id="PS50110"/>
    </source>
</evidence>
<protein>
    <submittedName>
        <fullName evidence="4">Response regulator</fullName>
    </submittedName>
</protein>
<name>A0ABM8EQS3_9BACT</name>
<dbReference type="Gene3D" id="3.40.50.2300">
    <property type="match status" value="1"/>
</dbReference>
<dbReference type="PROSITE" id="PS50110">
    <property type="entry name" value="RESPONSE_REGULATORY"/>
    <property type="match status" value="1"/>
</dbReference>
<dbReference type="PANTHER" id="PTHR44591">
    <property type="entry name" value="STRESS RESPONSE REGULATOR PROTEIN 1"/>
    <property type="match status" value="1"/>
</dbReference>
<dbReference type="CDD" id="cd00156">
    <property type="entry name" value="REC"/>
    <property type="match status" value="1"/>
</dbReference>
<evidence type="ECO:0000256" key="2">
    <source>
        <dbReference type="PROSITE-ProRule" id="PRU00169"/>
    </source>
</evidence>
<organism evidence="4 5">
    <name type="scientific">Geotalea uraniireducens</name>
    <dbReference type="NCBI Taxonomy" id="351604"/>
    <lineage>
        <taxon>Bacteria</taxon>
        <taxon>Pseudomonadati</taxon>
        <taxon>Thermodesulfobacteriota</taxon>
        <taxon>Desulfuromonadia</taxon>
        <taxon>Geobacterales</taxon>
        <taxon>Geobacteraceae</taxon>
        <taxon>Geotalea</taxon>
    </lineage>
</organism>
<accession>A0ABM8EQS3</accession>
<evidence type="ECO:0000313" key="5">
    <source>
        <dbReference type="Proteomes" id="UP001317705"/>
    </source>
</evidence>
<keyword evidence="5" id="KW-1185">Reference proteome</keyword>
<dbReference type="SMART" id="SM00448">
    <property type="entry name" value="REC"/>
    <property type="match status" value="1"/>
</dbReference>
<dbReference type="InterPro" id="IPR011006">
    <property type="entry name" value="CheY-like_superfamily"/>
</dbReference>
<gene>
    <name evidence="4" type="primary">cheY64H-2</name>
    <name evidence="4" type="ORF">GURASL_38410</name>
</gene>
<reference evidence="4 5" key="1">
    <citation type="submission" date="2022-12" db="EMBL/GenBank/DDBJ databases">
        <title>Polyphasic characterization of Geotalea uranireducens NIT-SL11 newly isolated from a complex of sewage sludge and microbially reduced graphene oxide.</title>
        <authorList>
            <person name="Xie L."/>
            <person name="Yoshida N."/>
            <person name="Meng L."/>
        </authorList>
    </citation>
    <scope>NUCLEOTIDE SEQUENCE [LARGE SCALE GENOMIC DNA]</scope>
    <source>
        <strain evidence="4 5">NIT-SL11</strain>
    </source>
</reference>
<feature type="modified residue" description="4-aspartylphosphate" evidence="2">
    <location>
        <position position="53"/>
    </location>
</feature>
<dbReference type="EMBL" id="AP027151">
    <property type="protein sequence ID" value="BDV44918.1"/>
    <property type="molecule type" value="Genomic_DNA"/>
</dbReference>
<proteinExistence type="predicted"/>
<dbReference type="Proteomes" id="UP001317705">
    <property type="component" value="Chromosome"/>
</dbReference>
<dbReference type="PANTHER" id="PTHR44591:SF3">
    <property type="entry name" value="RESPONSE REGULATORY DOMAIN-CONTAINING PROTEIN"/>
    <property type="match status" value="1"/>
</dbReference>
<dbReference type="Pfam" id="PF00072">
    <property type="entry name" value="Response_reg"/>
    <property type="match status" value="1"/>
</dbReference>
<keyword evidence="1 2" id="KW-0597">Phosphoprotein</keyword>